<dbReference type="SUPFAM" id="SSF51011">
    <property type="entry name" value="Glycosyl hydrolase domain"/>
    <property type="match status" value="1"/>
</dbReference>
<comment type="similarity">
    <text evidence="2">Belongs to the glycosyl hydrolase 13 family.</text>
</comment>
<feature type="binding site" evidence="12">
    <location>
        <position position="348"/>
    </location>
    <ligand>
        <name>substrate</name>
    </ligand>
</feature>
<comment type="cofactor">
    <cofactor evidence="1">
        <name>Ca(2+)</name>
        <dbReference type="ChEBI" id="CHEBI:29108"/>
    </cofactor>
</comment>
<feature type="binding site" evidence="12">
    <location>
        <position position="209"/>
    </location>
    <ligand>
        <name>substrate</name>
    </ligand>
</feature>
<feature type="binding site" evidence="12">
    <location>
        <position position="301"/>
    </location>
    <ligand>
        <name>substrate</name>
    </ligand>
</feature>
<feature type="active site" description="Nucleophile" evidence="8">
    <location>
        <position position="211"/>
    </location>
</feature>
<dbReference type="CDD" id="cd11319">
    <property type="entry name" value="AmyAc_euk_AmyA"/>
    <property type="match status" value="1"/>
</dbReference>
<feature type="binding site" evidence="10">
    <location>
        <position position="171"/>
    </location>
    <ligand>
        <name>Ca(2+)</name>
        <dbReference type="ChEBI" id="CHEBI:29108"/>
        <label>1</label>
    </ligand>
</feature>
<evidence type="ECO:0000313" key="16">
    <source>
        <dbReference type="Proteomes" id="UP000078544"/>
    </source>
</evidence>
<evidence type="ECO:0000256" key="8">
    <source>
        <dbReference type="PIRSR" id="PIRSR001024-1"/>
    </source>
</evidence>
<feature type="active site" description="Proton donor" evidence="8">
    <location>
        <position position="235"/>
    </location>
</feature>
<dbReference type="STRING" id="1081109.A0A168FA40"/>
<feature type="binding site" evidence="10">
    <location>
        <position position="215"/>
    </location>
    <ligand>
        <name>Ca(2+)</name>
        <dbReference type="ChEBI" id="CHEBI:29108"/>
        <label>1</label>
    </ligand>
</feature>
<evidence type="ECO:0000256" key="13">
    <source>
        <dbReference type="SAM" id="SignalP"/>
    </source>
</evidence>
<feature type="chain" id="PRO_5007896697" evidence="13">
    <location>
        <begin position="21"/>
        <end position="460"/>
    </location>
</feature>
<dbReference type="GO" id="GO:0005509">
    <property type="term" value="F:calcium ion binding"/>
    <property type="evidence" value="ECO:0007669"/>
    <property type="project" value="InterPro"/>
</dbReference>
<evidence type="ECO:0000256" key="3">
    <source>
        <dbReference type="ARBA" id="ARBA00022723"/>
    </source>
</evidence>
<keyword evidence="5 10" id="KW-0106">Calcium</keyword>
<feature type="binding site" evidence="12">
    <location>
        <position position="136"/>
    </location>
    <ligand>
        <name>substrate</name>
    </ligand>
</feature>
<name>A0A168FA40_9HYPO</name>
<dbReference type="InterPro" id="IPR017853">
    <property type="entry name" value="GH"/>
</dbReference>
<evidence type="ECO:0000259" key="14">
    <source>
        <dbReference type="SMART" id="SM00642"/>
    </source>
</evidence>
<evidence type="ECO:0000256" key="10">
    <source>
        <dbReference type="PIRSR" id="PIRSR001024-3"/>
    </source>
</evidence>
<feature type="binding site" evidence="10">
    <location>
        <position position="211"/>
    </location>
    <ligand>
        <name>Ca(2+)</name>
        <dbReference type="ChEBI" id="CHEBI:29108"/>
        <label>2</label>
    </ligand>
</feature>
<dbReference type="InterPro" id="IPR006047">
    <property type="entry name" value="GH13_cat_dom"/>
</dbReference>
<dbReference type="PANTHER" id="PTHR10357">
    <property type="entry name" value="ALPHA-AMYLASE FAMILY MEMBER"/>
    <property type="match status" value="1"/>
</dbReference>
<accession>A0A168FA40</accession>
<feature type="binding site" evidence="12">
    <location>
        <position position="97"/>
    </location>
    <ligand>
        <name>substrate</name>
    </ligand>
</feature>
<comment type="caution">
    <text evidence="15">The sequence shown here is derived from an EMBL/GenBank/DDBJ whole genome shotgun (WGS) entry which is preliminary data.</text>
</comment>
<keyword evidence="7" id="KW-0326">Glycosidase</keyword>
<dbReference type="Pfam" id="PF00128">
    <property type="entry name" value="Alpha-amylase"/>
    <property type="match status" value="1"/>
</dbReference>
<evidence type="ECO:0000256" key="1">
    <source>
        <dbReference type="ARBA" id="ARBA00001913"/>
    </source>
</evidence>
<keyword evidence="4" id="KW-0378">Hydrolase</keyword>
<evidence type="ECO:0000256" key="2">
    <source>
        <dbReference type="ARBA" id="ARBA00008061"/>
    </source>
</evidence>
<dbReference type="EMBL" id="AZGY01000003">
    <property type="protein sequence ID" value="KZZ99645.1"/>
    <property type="molecule type" value="Genomic_DNA"/>
</dbReference>
<evidence type="ECO:0000256" key="12">
    <source>
        <dbReference type="PIRSR" id="PIRSR001024-5"/>
    </source>
</evidence>
<dbReference type="AlphaFoldDB" id="A0A168FA40"/>
<evidence type="ECO:0000256" key="6">
    <source>
        <dbReference type="ARBA" id="ARBA00023277"/>
    </source>
</evidence>
<evidence type="ECO:0000313" key="15">
    <source>
        <dbReference type="EMBL" id="KZZ99645.1"/>
    </source>
</evidence>
<evidence type="ECO:0000256" key="9">
    <source>
        <dbReference type="PIRSR" id="PIRSR001024-2"/>
    </source>
</evidence>
<dbReference type="PANTHER" id="PTHR10357:SF212">
    <property type="entry name" value="ALPHA-AMYLASE"/>
    <property type="match status" value="1"/>
</dbReference>
<dbReference type="OrthoDB" id="204980at2759"/>
<dbReference type="GO" id="GO:0004556">
    <property type="term" value="F:alpha-amylase activity"/>
    <property type="evidence" value="ECO:0007669"/>
    <property type="project" value="InterPro"/>
</dbReference>
<keyword evidence="16" id="KW-1185">Reference proteome</keyword>
<evidence type="ECO:0000256" key="7">
    <source>
        <dbReference type="ARBA" id="ARBA00023295"/>
    </source>
</evidence>
<protein>
    <submittedName>
        <fullName evidence="15">Alpha-amylase A type-3</fullName>
    </submittedName>
</protein>
<organism evidence="15 16">
    <name type="scientific">Moelleriella libera RCEF 2490</name>
    <dbReference type="NCBI Taxonomy" id="1081109"/>
    <lineage>
        <taxon>Eukaryota</taxon>
        <taxon>Fungi</taxon>
        <taxon>Dikarya</taxon>
        <taxon>Ascomycota</taxon>
        <taxon>Pezizomycotina</taxon>
        <taxon>Sordariomycetes</taxon>
        <taxon>Hypocreomycetidae</taxon>
        <taxon>Hypocreales</taxon>
        <taxon>Clavicipitaceae</taxon>
        <taxon>Moelleriella</taxon>
    </lineage>
</organism>
<sequence>MKLLMLAAAAVAALARLGWAADKEAWKSRAIYFALTDRVARSSGDAGGAACSNLGDYCGGTFKGLQGKLDYIKNLGFDAVWITPVVANADGGYHGYWTRDLYTINPKFGTADDLKALVQAAHDKKMFVMADVVANHVGPGAVQNNRPAPLNSDTSYHTPCDIDYSNQTSIENCRIANLPDVHTQDDQIRGLYQTWVRWLINEFRFDGIRIDTVKHVEHSFWANFTAAAAVYSIGEVFSPDPDYVASYAGSMSALLNYPVYFPLNRFYQQTGSSQDLVDMHNKVGDVFPDPAALGTFLDNHDNRRFLNQKSDLALLKNALTYVLLARGVPIVYYGTEQGFGGGDDPANREDLWRTKFKSTSDLYRFMAKVLAVKKAAGGLPGNDHTHLMVEATGYAWSRADGRVMALTSNIGTGKSQKYCIWTRKAGFSWKGVFDDKIYTADGQGILCVTVNNGEPIIFVS</sequence>
<dbReference type="PIRSF" id="PIRSF001024">
    <property type="entry name" value="Alph-amyl_fung"/>
    <property type="match status" value="1"/>
</dbReference>
<evidence type="ECO:0000256" key="4">
    <source>
        <dbReference type="ARBA" id="ARBA00022801"/>
    </source>
</evidence>
<feature type="site" description="Transition state stabilizer" evidence="9">
    <location>
        <position position="301"/>
    </location>
</feature>
<keyword evidence="6" id="KW-0119">Carbohydrate metabolism</keyword>
<feature type="binding site" evidence="10">
    <location>
        <position position="135"/>
    </location>
    <ligand>
        <name>Ca(2+)</name>
        <dbReference type="ChEBI" id="CHEBI:29108"/>
        <label>1</label>
    </ligand>
</feature>
<dbReference type="GO" id="GO:0005975">
    <property type="term" value="P:carbohydrate metabolic process"/>
    <property type="evidence" value="ECO:0007669"/>
    <property type="project" value="InterPro"/>
</dbReference>
<feature type="signal peptide" evidence="13">
    <location>
        <begin position="1"/>
        <end position="20"/>
    </location>
</feature>
<gene>
    <name evidence="15" type="ORF">AAL_02217</name>
</gene>
<dbReference type="Proteomes" id="UP000078544">
    <property type="component" value="Unassembled WGS sequence"/>
</dbReference>
<dbReference type="InterPro" id="IPR013777">
    <property type="entry name" value="A-amylase-like"/>
</dbReference>
<feature type="binding site" evidence="10">
    <location>
        <position position="235"/>
    </location>
    <ligand>
        <name>Ca(2+)</name>
        <dbReference type="ChEBI" id="CHEBI:29108"/>
        <label>2</label>
    </ligand>
</feature>
<keyword evidence="3 10" id="KW-0479">Metal-binding</keyword>
<feature type="disulfide bond" evidence="11">
    <location>
        <begin position="160"/>
        <end position="173"/>
    </location>
</feature>
<dbReference type="SMART" id="SM00642">
    <property type="entry name" value="Aamy"/>
    <property type="match status" value="1"/>
</dbReference>
<evidence type="ECO:0000256" key="11">
    <source>
        <dbReference type="PIRSR" id="PIRSR001024-4"/>
    </source>
</evidence>
<feature type="domain" description="Glycosyl hydrolase family 13 catalytic" evidence="14">
    <location>
        <begin position="33"/>
        <end position="373"/>
    </location>
</feature>
<feature type="binding site" evidence="10">
    <location>
        <position position="180"/>
    </location>
    <ligand>
        <name>Ca(2+)</name>
        <dbReference type="ChEBI" id="CHEBI:29108"/>
        <label>1</label>
    </ligand>
</feature>
<keyword evidence="13" id="KW-0732">Signal</keyword>
<dbReference type="SUPFAM" id="SSF51445">
    <property type="entry name" value="(Trans)glycosidases"/>
    <property type="match status" value="1"/>
</dbReference>
<keyword evidence="11" id="KW-1015">Disulfide bond</keyword>
<reference evidence="15 16" key="1">
    <citation type="journal article" date="2016" name="Genome Biol. Evol.">
        <title>Divergent and convergent evolution of fungal pathogenicity.</title>
        <authorList>
            <person name="Shang Y."/>
            <person name="Xiao G."/>
            <person name="Zheng P."/>
            <person name="Cen K."/>
            <person name="Zhan S."/>
            <person name="Wang C."/>
        </authorList>
    </citation>
    <scope>NUCLEOTIDE SEQUENCE [LARGE SCALE GENOMIC DNA]</scope>
    <source>
        <strain evidence="15 16">RCEF 2490</strain>
    </source>
</reference>
<dbReference type="Gene3D" id="3.20.20.80">
    <property type="entry name" value="Glycosidases"/>
    <property type="match status" value="1"/>
</dbReference>
<proteinExistence type="inferred from homology"/>
<evidence type="ECO:0000256" key="5">
    <source>
        <dbReference type="ARBA" id="ARBA00022837"/>
    </source>
</evidence>